<name>A0AC35G660_9BILA</name>
<evidence type="ECO:0000313" key="2">
    <source>
        <dbReference type="WBParaSite" id="PS1159_v2.g24435.t1"/>
    </source>
</evidence>
<evidence type="ECO:0000313" key="1">
    <source>
        <dbReference type="Proteomes" id="UP000887580"/>
    </source>
</evidence>
<dbReference type="Proteomes" id="UP000887580">
    <property type="component" value="Unplaced"/>
</dbReference>
<proteinExistence type="predicted"/>
<reference evidence="2" key="1">
    <citation type="submission" date="2022-11" db="UniProtKB">
        <authorList>
            <consortium name="WormBaseParasite"/>
        </authorList>
    </citation>
    <scope>IDENTIFICATION</scope>
</reference>
<organism evidence="1 2">
    <name type="scientific">Panagrolaimus sp. PS1159</name>
    <dbReference type="NCBI Taxonomy" id="55785"/>
    <lineage>
        <taxon>Eukaryota</taxon>
        <taxon>Metazoa</taxon>
        <taxon>Ecdysozoa</taxon>
        <taxon>Nematoda</taxon>
        <taxon>Chromadorea</taxon>
        <taxon>Rhabditida</taxon>
        <taxon>Tylenchina</taxon>
        <taxon>Panagrolaimomorpha</taxon>
        <taxon>Panagrolaimoidea</taxon>
        <taxon>Panagrolaimidae</taxon>
        <taxon>Panagrolaimus</taxon>
    </lineage>
</organism>
<dbReference type="WBParaSite" id="PS1159_v2.g24435.t1">
    <property type="protein sequence ID" value="PS1159_v2.g24435.t1"/>
    <property type="gene ID" value="PS1159_v2.g24435"/>
</dbReference>
<protein>
    <submittedName>
        <fullName evidence="2">Cation/H+ exchanger domain-containing protein</fullName>
    </submittedName>
</protein>
<accession>A0AC35G660</accession>
<sequence>MFEAGYFMPNRQLFDNFGSVIFLAAVGTISNAIAICATLYYLGQLNFFSIPFSLFEILLFAAPISAVDPVAVIAVFEEIHVNDFLFIHVFGESLFNDSITVVLYIMFLKFIALGENNIHWYHYFAVGGSFFLIAGELFGMSSIFAIVVCGILMKDYIKANVSNETRIFTKQAVKAFAQCTENLAFFLLGITSIIGNLHWDFAFIGFSLACCLCYRIIAIIIQCSILNPFKKQKFCFIEQIILSFSGLRGAIAYGLAASMPDTIKAKPMFLASCMACIFFSVFIQGIAIRPLLNFLKVERKNMEAQTIAEYLNNRVADLTMDGIESVAGISDKNSLRQKFESFNTNYLVPFLTVSKENNPNAILLKRKYQNVFVY</sequence>